<name>A0A543NZX8_9ACTN</name>
<evidence type="ECO:0000313" key="3">
    <source>
        <dbReference type="Proteomes" id="UP000319865"/>
    </source>
</evidence>
<proteinExistence type="predicted"/>
<feature type="region of interest" description="Disordered" evidence="1">
    <location>
        <begin position="37"/>
        <end position="75"/>
    </location>
</feature>
<evidence type="ECO:0000313" key="2">
    <source>
        <dbReference type="EMBL" id="TQN37405.1"/>
    </source>
</evidence>
<gene>
    <name evidence="2" type="ORF">FHU33_4056</name>
</gene>
<reference evidence="2 3" key="1">
    <citation type="submission" date="2019-06" db="EMBL/GenBank/DDBJ databases">
        <title>Sequencing the genomes of 1000 actinobacteria strains.</title>
        <authorList>
            <person name="Klenk H.-P."/>
        </authorList>
    </citation>
    <scope>NUCLEOTIDE SEQUENCE [LARGE SCALE GENOMIC DNA]</scope>
    <source>
        <strain evidence="2 3">DSM 46837</strain>
    </source>
</reference>
<comment type="caution">
    <text evidence="2">The sequence shown here is derived from an EMBL/GenBank/DDBJ whole genome shotgun (WGS) entry which is preliminary data.</text>
</comment>
<dbReference type="Proteomes" id="UP000319865">
    <property type="component" value="Unassembled WGS sequence"/>
</dbReference>
<keyword evidence="3" id="KW-1185">Reference proteome</keyword>
<protein>
    <submittedName>
        <fullName evidence="2">Uncharacterized protein</fullName>
    </submittedName>
</protein>
<sequence length="75" mass="7452">MLAGRKADAELAAATVAALGMCRAWDRAPGGRLDGAADGLIGRQGSEPGRIAAPAPVAQRPGGRWYEPGPDAAGG</sequence>
<organism evidence="2 3">
    <name type="scientific">Blastococcus colisei</name>
    <dbReference type="NCBI Taxonomy" id="1564162"/>
    <lineage>
        <taxon>Bacteria</taxon>
        <taxon>Bacillati</taxon>
        <taxon>Actinomycetota</taxon>
        <taxon>Actinomycetes</taxon>
        <taxon>Geodermatophilales</taxon>
        <taxon>Geodermatophilaceae</taxon>
        <taxon>Blastococcus</taxon>
    </lineage>
</organism>
<accession>A0A543NZX8</accession>
<dbReference type="AlphaFoldDB" id="A0A543NZX8"/>
<evidence type="ECO:0000256" key="1">
    <source>
        <dbReference type="SAM" id="MobiDB-lite"/>
    </source>
</evidence>
<dbReference type="EMBL" id="VFQE01000002">
    <property type="protein sequence ID" value="TQN37405.1"/>
    <property type="molecule type" value="Genomic_DNA"/>
</dbReference>